<evidence type="ECO:0000313" key="5">
    <source>
        <dbReference type="Proteomes" id="UP000317288"/>
    </source>
</evidence>
<feature type="domain" description="MvaT DNA-binding" evidence="3">
    <location>
        <begin position="85"/>
        <end position="121"/>
    </location>
</feature>
<accession>A0A558J6L0</accession>
<protein>
    <submittedName>
        <fullName evidence="4">H-NS histone</fullName>
    </submittedName>
</protein>
<evidence type="ECO:0000313" key="4">
    <source>
        <dbReference type="EMBL" id="TVU89281.1"/>
    </source>
</evidence>
<evidence type="ECO:0000256" key="2">
    <source>
        <dbReference type="SAM" id="MobiDB-lite"/>
    </source>
</evidence>
<organism evidence="4 5">
    <name type="scientific">Vreelandella titanicae</name>
    <dbReference type="NCBI Taxonomy" id="664683"/>
    <lineage>
        <taxon>Bacteria</taxon>
        <taxon>Pseudomonadati</taxon>
        <taxon>Pseudomonadota</taxon>
        <taxon>Gammaproteobacteria</taxon>
        <taxon>Oceanospirillales</taxon>
        <taxon>Halomonadaceae</taxon>
        <taxon>Vreelandella</taxon>
    </lineage>
</organism>
<gene>
    <name evidence="4" type="ORF">FQP89_14875</name>
</gene>
<dbReference type="NCBIfam" id="NF041859">
    <property type="entry name" value="silencer_MvaTU"/>
    <property type="match status" value="1"/>
</dbReference>
<evidence type="ECO:0000259" key="3">
    <source>
        <dbReference type="Pfam" id="PF22055"/>
    </source>
</evidence>
<feature type="coiled-coil region" evidence="1">
    <location>
        <begin position="8"/>
        <end position="35"/>
    </location>
</feature>
<dbReference type="RefSeq" id="WP_144812476.1">
    <property type="nucleotide sequence ID" value="NZ_VNFE01000004.1"/>
</dbReference>
<dbReference type="AlphaFoldDB" id="A0A558J6L0"/>
<evidence type="ECO:0000256" key="1">
    <source>
        <dbReference type="SAM" id="Coils"/>
    </source>
</evidence>
<sequence length="127" mass="14550">MSSVLSDYIKKEQMLKQLQAELKALEDNSELKKEIEFKEKLQALMTEYGKLAQDVCAMLDPSYRKASSKSTKTSSTDGRKKRPLKVYKNPHSGEVVETRGGNHKVIQEWKAKFGNEEVVSWVVEERV</sequence>
<proteinExistence type="predicted"/>
<dbReference type="Pfam" id="PF22055">
    <property type="entry name" value="MvaT_DBD"/>
    <property type="match status" value="1"/>
</dbReference>
<dbReference type="EMBL" id="VNFE01000004">
    <property type="protein sequence ID" value="TVU89281.1"/>
    <property type="molecule type" value="Genomic_DNA"/>
</dbReference>
<name>A0A558J6L0_9GAMM</name>
<dbReference type="InterPro" id="IPR035616">
    <property type="entry name" value="MvaT_DBD"/>
</dbReference>
<dbReference type="Proteomes" id="UP000317288">
    <property type="component" value="Unassembled WGS sequence"/>
</dbReference>
<feature type="region of interest" description="Disordered" evidence="2">
    <location>
        <begin position="63"/>
        <end position="99"/>
    </location>
</feature>
<feature type="compositionally biased region" description="Low complexity" evidence="2">
    <location>
        <begin position="64"/>
        <end position="76"/>
    </location>
</feature>
<reference evidence="4 5" key="1">
    <citation type="submission" date="2019-07" db="EMBL/GenBank/DDBJ databases">
        <title>Diversity of Bacteria from Kongsfjorden, Arctic.</title>
        <authorList>
            <person name="Yu Y."/>
        </authorList>
    </citation>
    <scope>NUCLEOTIDE SEQUENCE [LARGE SCALE GENOMIC DNA]</scope>
    <source>
        <strain evidence="4 5">SM1922</strain>
    </source>
</reference>
<keyword evidence="1" id="KW-0175">Coiled coil</keyword>
<comment type="caution">
    <text evidence="4">The sequence shown here is derived from an EMBL/GenBank/DDBJ whole genome shotgun (WGS) entry which is preliminary data.</text>
</comment>